<sequence>METVSRFGTSISMLRPSIILKSVNAKCLSPGASLSLTFLNSQQLLRSRRLSIGHPNAFVSKVPPSTWTQSRVSVRRHLNRTLSTGLSLHLHRCSSSRDSAKKTAEGRMKRYESKSSLTCRQMSLMVSLLAYTRCERQLCLSPGASLTLMFLNSLQLLRTRRLSKGHPNAFVSKVPPSTWTYSKVSVRRHFNRMLSTGLSLHLHRCSSSRDSDKKPAEGRAAIIGIHLSRREMTGSETGLDKRRWSESSFVRHISDAS</sequence>
<evidence type="ECO:0000313" key="2">
    <source>
        <dbReference type="Proteomes" id="UP000325081"/>
    </source>
</evidence>
<proteinExistence type="predicted"/>
<dbReference type="EMBL" id="BKCP01005916">
    <property type="protein sequence ID" value="GER40553.1"/>
    <property type="molecule type" value="Genomic_DNA"/>
</dbReference>
<protein>
    <submittedName>
        <fullName evidence="1">Antitoxin ChpS</fullName>
    </submittedName>
</protein>
<comment type="caution">
    <text evidence="1">The sequence shown here is derived from an EMBL/GenBank/DDBJ whole genome shotgun (WGS) entry which is preliminary data.</text>
</comment>
<organism evidence="1 2">
    <name type="scientific">Striga asiatica</name>
    <name type="common">Asiatic witchweed</name>
    <name type="synonym">Buchnera asiatica</name>
    <dbReference type="NCBI Taxonomy" id="4170"/>
    <lineage>
        <taxon>Eukaryota</taxon>
        <taxon>Viridiplantae</taxon>
        <taxon>Streptophyta</taxon>
        <taxon>Embryophyta</taxon>
        <taxon>Tracheophyta</taxon>
        <taxon>Spermatophyta</taxon>
        <taxon>Magnoliopsida</taxon>
        <taxon>eudicotyledons</taxon>
        <taxon>Gunneridae</taxon>
        <taxon>Pentapetalae</taxon>
        <taxon>asterids</taxon>
        <taxon>lamiids</taxon>
        <taxon>Lamiales</taxon>
        <taxon>Orobanchaceae</taxon>
        <taxon>Buchnereae</taxon>
        <taxon>Striga</taxon>
    </lineage>
</organism>
<reference evidence="2" key="1">
    <citation type="journal article" date="2019" name="Curr. Biol.">
        <title>Genome Sequence of Striga asiatica Provides Insight into the Evolution of Plant Parasitism.</title>
        <authorList>
            <person name="Yoshida S."/>
            <person name="Kim S."/>
            <person name="Wafula E.K."/>
            <person name="Tanskanen J."/>
            <person name="Kim Y.M."/>
            <person name="Honaas L."/>
            <person name="Yang Z."/>
            <person name="Spallek T."/>
            <person name="Conn C.E."/>
            <person name="Ichihashi Y."/>
            <person name="Cheong K."/>
            <person name="Cui S."/>
            <person name="Der J.P."/>
            <person name="Gundlach H."/>
            <person name="Jiao Y."/>
            <person name="Hori C."/>
            <person name="Ishida J.K."/>
            <person name="Kasahara H."/>
            <person name="Kiba T."/>
            <person name="Kim M.S."/>
            <person name="Koo N."/>
            <person name="Laohavisit A."/>
            <person name="Lee Y.H."/>
            <person name="Lumba S."/>
            <person name="McCourt P."/>
            <person name="Mortimer J.C."/>
            <person name="Mutuku J.M."/>
            <person name="Nomura T."/>
            <person name="Sasaki-Sekimoto Y."/>
            <person name="Seto Y."/>
            <person name="Wang Y."/>
            <person name="Wakatake T."/>
            <person name="Sakakibara H."/>
            <person name="Demura T."/>
            <person name="Yamaguchi S."/>
            <person name="Yoneyama K."/>
            <person name="Manabe R.I."/>
            <person name="Nelson D.C."/>
            <person name="Schulman A.H."/>
            <person name="Timko M.P."/>
            <person name="dePamphilis C.W."/>
            <person name="Choi D."/>
            <person name="Shirasu K."/>
        </authorList>
    </citation>
    <scope>NUCLEOTIDE SEQUENCE [LARGE SCALE GENOMIC DNA]</scope>
    <source>
        <strain evidence="2">cv. UVA1</strain>
    </source>
</reference>
<gene>
    <name evidence="1" type="ORF">STAS_17235</name>
</gene>
<keyword evidence="2" id="KW-1185">Reference proteome</keyword>
<dbReference type="Proteomes" id="UP000325081">
    <property type="component" value="Unassembled WGS sequence"/>
</dbReference>
<evidence type="ECO:0000313" key="1">
    <source>
        <dbReference type="EMBL" id="GER40553.1"/>
    </source>
</evidence>
<accession>A0A5A7Q5M7</accession>
<name>A0A5A7Q5M7_STRAF</name>
<dbReference type="AlphaFoldDB" id="A0A5A7Q5M7"/>